<dbReference type="Proteomes" id="UP000694402">
    <property type="component" value="Unassembled WGS sequence"/>
</dbReference>
<sequence>MHLLGFAVLFSVTLSTLVRLLRNGQTFIFYSLFFYSLPSQSAPTEDWQTASSLYDFSAKDIDGNEVSLEKYRGDVVIIVNVFAEMHAKYAEKGLRILAFPSNQFGRQEPGTESQIKNFAKSYNADFPMFSKINVNGPNAHPVWKWLKEQPKGRSFLGNGIKWNFTKVYIYFLLVIGYSHQNKLTQLSWSNPEFCAKIISLVKEKVAQCHAHRVQRYSLCQGSSSFSCPGTPSQENPGTRVIR</sequence>
<feature type="compositionally biased region" description="Polar residues" evidence="4">
    <location>
        <begin position="222"/>
        <end position="236"/>
    </location>
</feature>
<dbReference type="Pfam" id="PF00255">
    <property type="entry name" value="GSHPx"/>
    <property type="match status" value="1"/>
</dbReference>
<feature type="region of interest" description="Disordered" evidence="4">
    <location>
        <begin position="222"/>
        <end position="242"/>
    </location>
</feature>
<keyword evidence="3" id="KW-0560">Oxidoreductase</keyword>
<evidence type="ECO:0000256" key="3">
    <source>
        <dbReference type="ARBA" id="ARBA00023002"/>
    </source>
</evidence>
<dbReference type="InterPro" id="IPR000889">
    <property type="entry name" value="Glutathione_peroxidase"/>
</dbReference>
<evidence type="ECO:0000256" key="1">
    <source>
        <dbReference type="ARBA" id="ARBA00006926"/>
    </source>
</evidence>
<organism evidence="6 7">
    <name type="scientific">Oncorhynchus tshawytscha</name>
    <name type="common">Chinook salmon</name>
    <name type="synonym">Salmo tshawytscha</name>
    <dbReference type="NCBI Taxonomy" id="74940"/>
    <lineage>
        <taxon>Eukaryota</taxon>
        <taxon>Metazoa</taxon>
        <taxon>Chordata</taxon>
        <taxon>Craniata</taxon>
        <taxon>Vertebrata</taxon>
        <taxon>Euteleostomi</taxon>
        <taxon>Actinopterygii</taxon>
        <taxon>Neopterygii</taxon>
        <taxon>Teleostei</taxon>
        <taxon>Protacanthopterygii</taxon>
        <taxon>Salmoniformes</taxon>
        <taxon>Salmonidae</taxon>
        <taxon>Salmoninae</taxon>
        <taxon>Oncorhynchus</taxon>
    </lineage>
</organism>
<dbReference type="PROSITE" id="PS00763">
    <property type="entry name" value="GLUTATHIONE_PEROXID_2"/>
    <property type="match status" value="1"/>
</dbReference>
<reference evidence="6" key="1">
    <citation type="submission" date="2025-08" db="UniProtKB">
        <authorList>
            <consortium name="Ensembl"/>
        </authorList>
    </citation>
    <scope>IDENTIFICATION</scope>
</reference>
<dbReference type="InterPro" id="IPR029760">
    <property type="entry name" value="GPX_CS"/>
</dbReference>
<dbReference type="GeneTree" id="ENSGT00980000198641"/>
<reference evidence="6" key="2">
    <citation type="submission" date="2025-09" db="UniProtKB">
        <authorList>
            <consortium name="Ensembl"/>
        </authorList>
    </citation>
    <scope>IDENTIFICATION</scope>
</reference>
<dbReference type="PANTHER" id="PTHR11592">
    <property type="entry name" value="GLUTATHIONE PEROXIDASE"/>
    <property type="match status" value="1"/>
</dbReference>
<evidence type="ECO:0000256" key="2">
    <source>
        <dbReference type="ARBA" id="ARBA00022559"/>
    </source>
</evidence>
<dbReference type="AlphaFoldDB" id="A0A8C8I731"/>
<evidence type="ECO:0000256" key="4">
    <source>
        <dbReference type="SAM" id="MobiDB-lite"/>
    </source>
</evidence>
<dbReference type="PANTHER" id="PTHR11592:SF130">
    <property type="entry name" value="GLUTATHIONE PEROXIDASE"/>
    <property type="match status" value="1"/>
</dbReference>
<keyword evidence="2" id="KW-0575">Peroxidase</keyword>
<dbReference type="SUPFAM" id="SSF52833">
    <property type="entry name" value="Thioredoxin-like"/>
    <property type="match status" value="1"/>
</dbReference>
<evidence type="ECO:0000256" key="5">
    <source>
        <dbReference type="SAM" id="SignalP"/>
    </source>
</evidence>
<dbReference type="PROSITE" id="PS51355">
    <property type="entry name" value="GLUTATHIONE_PEROXID_3"/>
    <property type="match status" value="1"/>
</dbReference>
<feature type="signal peptide" evidence="5">
    <location>
        <begin position="1"/>
        <end position="15"/>
    </location>
</feature>
<name>A0A8C8I731_ONCTS</name>
<dbReference type="GO" id="GO:0005634">
    <property type="term" value="C:nucleus"/>
    <property type="evidence" value="ECO:0007669"/>
    <property type="project" value="TreeGrafter"/>
</dbReference>
<evidence type="ECO:0000313" key="6">
    <source>
        <dbReference type="Ensembl" id="ENSOTSP00005075090.2"/>
    </source>
</evidence>
<dbReference type="Gene3D" id="3.40.30.10">
    <property type="entry name" value="Glutaredoxin"/>
    <property type="match status" value="1"/>
</dbReference>
<feature type="chain" id="PRO_5044239773" evidence="5">
    <location>
        <begin position="16"/>
        <end position="242"/>
    </location>
</feature>
<keyword evidence="5" id="KW-0732">Signal</keyword>
<dbReference type="Ensembl" id="ENSOTST00005081318.2">
    <property type="protein sequence ID" value="ENSOTSP00005075090.2"/>
    <property type="gene ID" value="ENSOTSG00005035328.2"/>
</dbReference>
<gene>
    <name evidence="6" type="primary">LOC112250826</name>
</gene>
<dbReference type="GO" id="GO:0047066">
    <property type="term" value="F:phospholipid-hydroperoxide glutathione peroxidase activity"/>
    <property type="evidence" value="ECO:0007669"/>
    <property type="project" value="TreeGrafter"/>
</dbReference>
<dbReference type="InterPro" id="IPR036249">
    <property type="entry name" value="Thioredoxin-like_sf"/>
</dbReference>
<accession>A0A8C8I731</accession>
<protein>
    <submittedName>
        <fullName evidence="6">Glutathione peroxidase 4a</fullName>
    </submittedName>
</protein>
<keyword evidence="7" id="KW-1185">Reference proteome</keyword>
<dbReference type="GO" id="GO:0005739">
    <property type="term" value="C:mitochondrion"/>
    <property type="evidence" value="ECO:0007669"/>
    <property type="project" value="TreeGrafter"/>
</dbReference>
<comment type="similarity">
    <text evidence="1">Belongs to the glutathione peroxidase family.</text>
</comment>
<dbReference type="GO" id="GO:0004602">
    <property type="term" value="F:glutathione peroxidase activity"/>
    <property type="evidence" value="ECO:0007669"/>
    <property type="project" value="TreeGrafter"/>
</dbReference>
<dbReference type="CDD" id="cd00340">
    <property type="entry name" value="GSH_Peroxidase"/>
    <property type="match status" value="1"/>
</dbReference>
<proteinExistence type="inferred from homology"/>
<evidence type="ECO:0000313" key="7">
    <source>
        <dbReference type="Proteomes" id="UP000694402"/>
    </source>
</evidence>
<dbReference type="GO" id="GO:0006979">
    <property type="term" value="P:response to oxidative stress"/>
    <property type="evidence" value="ECO:0007669"/>
    <property type="project" value="InterPro"/>
</dbReference>